<comment type="caution">
    <text evidence="2">The sequence shown here is derived from an EMBL/GenBank/DDBJ whole genome shotgun (WGS) entry which is preliminary data.</text>
</comment>
<name>A0A4Z1GX68_9HELO</name>
<feature type="compositionally biased region" description="Low complexity" evidence="1">
    <location>
        <begin position="154"/>
        <end position="168"/>
    </location>
</feature>
<protein>
    <submittedName>
        <fullName evidence="2">Uncharacterized protein</fullName>
    </submittedName>
</protein>
<evidence type="ECO:0000256" key="1">
    <source>
        <dbReference type="SAM" id="MobiDB-lite"/>
    </source>
</evidence>
<feature type="region of interest" description="Disordered" evidence="1">
    <location>
        <begin position="151"/>
        <end position="187"/>
    </location>
</feature>
<gene>
    <name evidence="2" type="ORF">BHYA_0049g00560</name>
</gene>
<feature type="region of interest" description="Disordered" evidence="1">
    <location>
        <begin position="207"/>
        <end position="295"/>
    </location>
</feature>
<accession>A0A4Z1GX68</accession>
<dbReference type="Proteomes" id="UP000297814">
    <property type="component" value="Unassembled WGS sequence"/>
</dbReference>
<reference evidence="2 3" key="1">
    <citation type="submission" date="2017-12" db="EMBL/GenBank/DDBJ databases">
        <title>Comparative genomics of Botrytis spp.</title>
        <authorList>
            <person name="Valero-Jimenez C.A."/>
            <person name="Tapia P."/>
            <person name="Veloso J."/>
            <person name="Silva-Moreno E."/>
            <person name="Staats M."/>
            <person name="Valdes J.H."/>
            <person name="Van Kan J.A.L."/>
        </authorList>
    </citation>
    <scope>NUCLEOTIDE SEQUENCE [LARGE SCALE GENOMIC DNA]</scope>
    <source>
        <strain evidence="2 3">Bh0001</strain>
    </source>
</reference>
<keyword evidence="3" id="KW-1185">Reference proteome</keyword>
<sequence>MSQQKRPDQGDAINQRARVRNAVGLILQGPAAYTDLDNIQNIQNPFPQRDFDTRHRHDNPGKDWEIVTKTRNGVNFWVTIDLGVGRGAPVTRQQQIQQQDWQRKIGERATDEQWPITEDRLRKSDEISGIRPPADPTFIAWQQATKDRIFPPHTSTLASNSNSSTTSHSGGGTHTAGSQYSGGAQYQGGEGFNSGGASYYRGGAQYPGGESSNSGSASYYRGGAQYPGGESSNSGGTSYNTGDGLYSDEPARTPGYYDPTIDPSEGGQPRQNPSSGTSGRGAGYSGRRNHRQDPY</sequence>
<feature type="compositionally biased region" description="Low complexity" evidence="1">
    <location>
        <begin position="175"/>
        <end position="184"/>
    </location>
</feature>
<proteinExistence type="predicted"/>
<organism evidence="2 3">
    <name type="scientific">Botrytis hyacinthi</name>
    <dbReference type="NCBI Taxonomy" id="278943"/>
    <lineage>
        <taxon>Eukaryota</taxon>
        <taxon>Fungi</taxon>
        <taxon>Dikarya</taxon>
        <taxon>Ascomycota</taxon>
        <taxon>Pezizomycotina</taxon>
        <taxon>Leotiomycetes</taxon>
        <taxon>Helotiales</taxon>
        <taxon>Sclerotiniaceae</taxon>
        <taxon>Botrytis</taxon>
    </lineage>
</organism>
<evidence type="ECO:0000313" key="3">
    <source>
        <dbReference type="Proteomes" id="UP000297814"/>
    </source>
</evidence>
<evidence type="ECO:0000313" key="2">
    <source>
        <dbReference type="EMBL" id="TGO39720.1"/>
    </source>
</evidence>
<dbReference type="EMBL" id="PQXK01000049">
    <property type="protein sequence ID" value="TGO39720.1"/>
    <property type="molecule type" value="Genomic_DNA"/>
</dbReference>
<feature type="compositionally biased region" description="Low complexity" evidence="1">
    <location>
        <begin position="228"/>
        <end position="244"/>
    </location>
</feature>
<dbReference type="AlphaFoldDB" id="A0A4Z1GX68"/>